<dbReference type="RefSeq" id="WP_377260966.1">
    <property type="nucleotide sequence ID" value="NZ_JBHLUH010000083.1"/>
</dbReference>
<comment type="caution">
    <text evidence="5">The sequence shown here is derived from an EMBL/GenBank/DDBJ whole genome shotgun (WGS) entry which is preliminary data.</text>
</comment>
<dbReference type="Gene3D" id="1.10.4100.10">
    <property type="entry name" value="2-methylcitrate dehydratase PrpD"/>
    <property type="match status" value="1"/>
</dbReference>
<accession>A0ABV6MFR0</accession>
<name>A0ABV6MFR0_9ACTN</name>
<proteinExistence type="inferred from homology"/>
<dbReference type="InterPro" id="IPR036148">
    <property type="entry name" value="MmgE/PrpD_sf"/>
</dbReference>
<dbReference type="InterPro" id="IPR045337">
    <property type="entry name" value="MmgE_PrpD_C"/>
</dbReference>
<evidence type="ECO:0000256" key="2">
    <source>
        <dbReference type="SAM" id="MobiDB-lite"/>
    </source>
</evidence>
<dbReference type="Gene3D" id="3.30.1330.120">
    <property type="entry name" value="2-methylcitrate dehydratase PrpD"/>
    <property type="match status" value="1"/>
</dbReference>
<feature type="domain" description="MmgE/PrpD C-terminal" evidence="4">
    <location>
        <begin position="272"/>
        <end position="440"/>
    </location>
</feature>
<dbReference type="InterPro" id="IPR042183">
    <property type="entry name" value="MmgE/PrpD_sf_1"/>
</dbReference>
<keyword evidence="6" id="KW-1185">Reference proteome</keyword>
<dbReference type="EMBL" id="JBHLUH010000083">
    <property type="protein sequence ID" value="MFC0533404.1"/>
    <property type="molecule type" value="Genomic_DNA"/>
</dbReference>
<dbReference type="InterPro" id="IPR045336">
    <property type="entry name" value="MmgE_PrpD_N"/>
</dbReference>
<evidence type="ECO:0000313" key="5">
    <source>
        <dbReference type="EMBL" id="MFC0533404.1"/>
    </source>
</evidence>
<feature type="compositionally biased region" description="Basic and acidic residues" evidence="2">
    <location>
        <begin position="452"/>
        <end position="461"/>
    </location>
</feature>
<sequence>MAETETGATARLAEWICQQRTDDLPPYVPHQSRRLFLDHLGAAVPGAATGESRALRAYLGEVYAGDEAVVVGAAGLSAPGAAYANAAAAHSQDLDDGYTPGGVHPSSPTLPAVLAAAQRHRVGPDRTLLAAAVAVEVTCRVAAAGHPAIREYGFHNTCAAGVFGAAAGVSVLLGLDARRTAYALGLAGSHAGGLMQFLHGGDGIKRMHAGRAARDGLTCAELAARGISGPADVLEGRYGYFATFARGSWDPSALVDDLGEVWRMTRTYVKPYPGCRDAHGPVDAALRLRHEHGLTAGDVAQATVATLTRVAARPAHEPDTAFNAQMSIPYNVAVAFADGEVGLAQFGDDRRADPGLLDLADRIGVEGSAECDRQFPSRRPSILTVLARDGRTFVERVENPVGEPDNPMSDEALTAKFVRQCAPVLGTEDAEALADVIWRFDDLAALDRALRGERRAERTKTPDVPLGRRSRR</sequence>
<dbReference type="Proteomes" id="UP001589867">
    <property type="component" value="Unassembled WGS sequence"/>
</dbReference>
<dbReference type="Pfam" id="PF19305">
    <property type="entry name" value="MmgE_PrpD_C"/>
    <property type="match status" value="1"/>
</dbReference>
<protein>
    <submittedName>
        <fullName evidence="5">MmgE/PrpD family protein</fullName>
    </submittedName>
</protein>
<comment type="similarity">
    <text evidence="1">Belongs to the PrpD family.</text>
</comment>
<dbReference type="SUPFAM" id="SSF103378">
    <property type="entry name" value="2-methylcitrate dehydratase PrpD"/>
    <property type="match status" value="1"/>
</dbReference>
<dbReference type="InterPro" id="IPR042188">
    <property type="entry name" value="MmgE/PrpD_sf_2"/>
</dbReference>
<gene>
    <name evidence="5" type="ORF">ACFFIA_37950</name>
</gene>
<evidence type="ECO:0000259" key="4">
    <source>
        <dbReference type="Pfam" id="PF19305"/>
    </source>
</evidence>
<dbReference type="InterPro" id="IPR005656">
    <property type="entry name" value="MmgE_PrpD"/>
</dbReference>
<reference evidence="5 6" key="1">
    <citation type="submission" date="2024-09" db="EMBL/GenBank/DDBJ databases">
        <authorList>
            <person name="Sun Q."/>
            <person name="Mori K."/>
        </authorList>
    </citation>
    <scope>NUCLEOTIDE SEQUENCE [LARGE SCALE GENOMIC DNA]</scope>
    <source>
        <strain evidence="5 6">TBRC 3947</strain>
    </source>
</reference>
<feature type="region of interest" description="Disordered" evidence="2">
    <location>
        <begin position="452"/>
        <end position="472"/>
    </location>
</feature>
<evidence type="ECO:0000313" key="6">
    <source>
        <dbReference type="Proteomes" id="UP001589867"/>
    </source>
</evidence>
<evidence type="ECO:0000256" key="1">
    <source>
        <dbReference type="ARBA" id="ARBA00006174"/>
    </source>
</evidence>
<dbReference type="PANTHER" id="PTHR16943:SF8">
    <property type="entry name" value="2-METHYLCITRATE DEHYDRATASE"/>
    <property type="match status" value="1"/>
</dbReference>
<organism evidence="5 6">
    <name type="scientific">Phytohabitans kaempferiae</name>
    <dbReference type="NCBI Taxonomy" id="1620943"/>
    <lineage>
        <taxon>Bacteria</taxon>
        <taxon>Bacillati</taxon>
        <taxon>Actinomycetota</taxon>
        <taxon>Actinomycetes</taxon>
        <taxon>Micromonosporales</taxon>
        <taxon>Micromonosporaceae</taxon>
    </lineage>
</organism>
<dbReference type="Pfam" id="PF03972">
    <property type="entry name" value="MmgE_PrpD_N"/>
    <property type="match status" value="1"/>
</dbReference>
<dbReference type="PANTHER" id="PTHR16943">
    <property type="entry name" value="2-METHYLCITRATE DEHYDRATASE-RELATED"/>
    <property type="match status" value="1"/>
</dbReference>
<feature type="domain" description="MmgE/PrpD N-terminal" evidence="3">
    <location>
        <begin position="11"/>
        <end position="247"/>
    </location>
</feature>
<evidence type="ECO:0000259" key="3">
    <source>
        <dbReference type="Pfam" id="PF03972"/>
    </source>
</evidence>